<reference evidence="1" key="1">
    <citation type="journal article" date="2015" name="Proc. Natl. Acad. Sci. U.S.A.">
        <title>Networks of energetic and metabolic interactions define dynamics in microbial communities.</title>
        <authorList>
            <person name="Embree M."/>
            <person name="Liu J.K."/>
            <person name="Al-Bassam M.M."/>
            <person name="Zengler K."/>
        </authorList>
    </citation>
    <scope>NUCLEOTIDE SEQUENCE</scope>
</reference>
<accession>A0A0W8F9U0</accession>
<comment type="caution">
    <text evidence="1">The sequence shown here is derived from an EMBL/GenBank/DDBJ whole genome shotgun (WGS) entry which is preliminary data.</text>
</comment>
<evidence type="ECO:0000313" key="1">
    <source>
        <dbReference type="EMBL" id="KUG17640.1"/>
    </source>
</evidence>
<dbReference type="AlphaFoldDB" id="A0A0W8F9U0"/>
<sequence length="87" mass="9761">MAATSLSIKIVPEMEDYIRARSTDMRIATTCEGPLIFSVKTSTPKPTDHIISVGERKVYISAVQAPYIKTIDASMLPRCALEKRKRY</sequence>
<protein>
    <submittedName>
        <fullName evidence="1">Uncharacterized protein</fullName>
    </submittedName>
</protein>
<dbReference type="EMBL" id="LNQE01001428">
    <property type="protein sequence ID" value="KUG17640.1"/>
    <property type="molecule type" value="Genomic_DNA"/>
</dbReference>
<proteinExistence type="predicted"/>
<organism evidence="1">
    <name type="scientific">hydrocarbon metagenome</name>
    <dbReference type="NCBI Taxonomy" id="938273"/>
    <lineage>
        <taxon>unclassified sequences</taxon>
        <taxon>metagenomes</taxon>
        <taxon>ecological metagenomes</taxon>
    </lineage>
</organism>
<gene>
    <name evidence="1" type="ORF">ASZ90_012677</name>
</gene>
<name>A0A0W8F9U0_9ZZZZ</name>